<dbReference type="EMBL" id="KQ085940">
    <property type="protein sequence ID" value="KLO14642.1"/>
    <property type="molecule type" value="Genomic_DNA"/>
</dbReference>
<protein>
    <recommendedName>
        <fullName evidence="3">F-box domain-containing protein</fullName>
    </recommendedName>
</protein>
<sequence length="324" mass="37579">MQCLCYEPADFCNFFNEMAERAGNIQSVELAVYNLHTLKLPKTLQDLSIRVHQTLQNFDVHNFVENLQSILQPIKRLHMDFSEYKVPVYRSQEGRRDVKRLAIKNVRCVDISIMAHRSNSPLLQNMYFSSVESLSMWLVEDAEDNNDYMSEASYDSFDLRGSYVNDPDQVFRLPKLWFTSASKYPNLKVLTLRLDAQPTGTFNNNQYVPKEFFTKIARCCPNLEDLTFEGTMSTESLWLPPLRSLTLKGLKICDHWVEEYGRSLKKDGNMEMFERLVLIRCRKNSRFNQQISGDGKFEERLGSEQFGGSASMLSAEVIVRRLQA</sequence>
<dbReference type="InParanoid" id="A0A0H2RSR1"/>
<dbReference type="InterPro" id="IPR032675">
    <property type="entry name" value="LRR_dom_sf"/>
</dbReference>
<evidence type="ECO:0008006" key="3">
    <source>
        <dbReference type="Google" id="ProtNLM"/>
    </source>
</evidence>
<proteinExistence type="predicted"/>
<dbReference type="AlphaFoldDB" id="A0A0H2RSR1"/>
<dbReference type="Gene3D" id="3.80.10.10">
    <property type="entry name" value="Ribonuclease Inhibitor"/>
    <property type="match status" value="1"/>
</dbReference>
<reference evidence="1 2" key="1">
    <citation type="submission" date="2015-04" db="EMBL/GenBank/DDBJ databases">
        <title>Complete genome sequence of Schizopora paradoxa KUC8140, a cosmopolitan wood degrader in East Asia.</title>
        <authorList>
            <consortium name="DOE Joint Genome Institute"/>
            <person name="Min B."/>
            <person name="Park H."/>
            <person name="Jang Y."/>
            <person name="Kim J.-J."/>
            <person name="Kim K.H."/>
            <person name="Pangilinan J."/>
            <person name="Lipzen A."/>
            <person name="Riley R."/>
            <person name="Grigoriev I.V."/>
            <person name="Spatafora J.W."/>
            <person name="Choi I.-G."/>
        </authorList>
    </citation>
    <scope>NUCLEOTIDE SEQUENCE [LARGE SCALE GENOMIC DNA]</scope>
    <source>
        <strain evidence="1 2">KUC8140</strain>
    </source>
</reference>
<dbReference type="SUPFAM" id="SSF52047">
    <property type="entry name" value="RNI-like"/>
    <property type="match status" value="1"/>
</dbReference>
<evidence type="ECO:0000313" key="1">
    <source>
        <dbReference type="EMBL" id="KLO14642.1"/>
    </source>
</evidence>
<keyword evidence="2" id="KW-1185">Reference proteome</keyword>
<dbReference type="Proteomes" id="UP000053477">
    <property type="component" value="Unassembled WGS sequence"/>
</dbReference>
<organism evidence="1 2">
    <name type="scientific">Schizopora paradoxa</name>
    <dbReference type="NCBI Taxonomy" id="27342"/>
    <lineage>
        <taxon>Eukaryota</taxon>
        <taxon>Fungi</taxon>
        <taxon>Dikarya</taxon>
        <taxon>Basidiomycota</taxon>
        <taxon>Agaricomycotina</taxon>
        <taxon>Agaricomycetes</taxon>
        <taxon>Hymenochaetales</taxon>
        <taxon>Schizoporaceae</taxon>
        <taxon>Schizopora</taxon>
    </lineage>
</organism>
<accession>A0A0H2RSR1</accession>
<evidence type="ECO:0000313" key="2">
    <source>
        <dbReference type="Proteomes" id="UP000053477"/>
    </source>
</evidence>
<gene>
    <name evidence="1" type="ORF">SCHPADRAFT_300172</name>
</gene>
<name>A0A0H2RSR1_9AGAM</name>